<dbReference type="EMBL" id="LGRX02018438">
    <property type="protein sequence ID" value="KAK3259827.1"/>
    <property type="molecule type" value="Genomic_DNA"/>
</dbReference>
<dbReference type="AlphaFoldDB" id="A0AAE0FHM2"/>
<sequence length="492" mass="53179">MEQSAKATERVKVVASAAKKIGILGSGLEYAPPLRPGAHLVLPASQAADSGERLEWMRALLAYEGTCASGLKGGSPPCDPLAPTKIHRQARAALCAATRQRRVPARRSVSFTGCRHGGRRFSQGAGTAVGEFHKGGHKGVWGSKLCHLHIDHLELEAVYKTAQWLLGERVRRVVRLPLDNRAVAAMLGHVMSWNAKLFPLSANSSAAQKRPPRRTRHRATSWGGVMVCSSRCQQIAPRHRRGLRGEHGTGPRPIDNALWPREAGGANAHGLQHMGDMAKGKCTVIRAANVSTWGAVLEEHRIIQSALPNLVVRTQGGSPAGHSVGRQASDLSIHAVLCGRGQVPACGHMATARLYIAHLISKETVKAASLRPYRTAINNYHGDMGHNKPVRIPTASRAAEGMPSLQCTPMGWLCFAHDWAEVELLLACLHVLFASVNWERPGTGLSTRRVHVAASADELSAAPRMEKSRRHAHLERRHTLPAAEVVGLVQLL</sequence>
<dbReference type="Proteomes" id="UP001190700">
    <property type="component" value="Unassembled WGS sequence"/>
</dbReference>
<gene>
    <name evidence="1" type="ORF">CYMTET_31182</name>
</gene>
<evidence type="ECO:0000313" key="1">
    <source>
        <dbReference type="EMBL" id="KAK3259827.1"/>
    </source>
</evidence>
<proteinExistence type="predicted"/>
<name>A0AAE0FHM2_9CHLO</name>
<keyword evidence="2" id="KW-1185">Reference proteome</keyword>
<comment type="caution">
    <text evidence="1">The sequence shown here is derived from an EMBL/GenBank/DDBJ whole genome shotgun (WGS) entry which is preliminary data.</text>
</comment>
<evidence type="ECO:0000313" key="2">
    <source>
        <dbReference type="Proteomes" id="UP001190700"/>
    </source>
</evidence>
<protein>
    <submittedName>
        <fullName evidence="1">Uncharacterized protein</fullName>
    </submittedName>
</protein>
<organism evidence="1 2">
    <name type="scientific">Cymbomonas tetramitiformis</name>
    <dbReference type="NCBI Taxonomy" id="36881"/>
    <lineage>
        <taxon>Eukaryota</taxon>
        <taxon>Viridiplantae</taxon>
        <taxon>Chlorophyta</taxon>
        <taxon>Pyramimonadophyceae</taxon>
        <taxon>Pyramimonadales</taxon>
        <taxon>Pyramimonadaceae</taxon>
        <taxon>Cymbomonas</taxon>
    </lineage>
</organism>
<accession>A0AAE0FHM2</accession>
<reference evidence="1 2" key="1">
    <citation type="journal article" date="2015" name="Genome Biol. Evol.">
        <title>Comparative Genomics of a Bacterivorous Green Alga Reveals Evolutionary Causalities and Consequences of Phago-Mixotrophic Mode of Nutrition.</title>
        <authorList>
            <person name="Burns J.A."/>
            <person name="Paasch A."/>
            <person name="Narechania A."/>
            <person name="Kim E."/>
        </authorList>
    </citation>
    <scope>NUCLEOTIDE SEQUENCE [LARGE SCALE GENOMIC DNA]</scope>
    <source>
        <strain evidence="1 2">PLY_AMNH</strain>
    </source>
</reference>